<evidence type="ECO:0000313" key="5">
    <source>
        <dbReference type="EMBL" id="TVY84764.1"/>
    </source>
</evidence>
<dbReference type="NCBIfam" id="TIGR03649">
    <property type="entry name" value="ergot_EASG"/>
    <property type="match status" value="1"/>
</dbReference>
<dbReference type="OrthoDB" id="419598at2759"/>
<dbReference type="Gene3D" id="3.40.50.720">
    <property type="entry name" value="NAD(P)-binding Rossmann-like Domain"/>
    <property type="match status" value="1"/>
</dbReference>
<reference evidence="5 6" key="1">
    <citation type="submission" date="2018-05" db="EMBL/GenBank/DDBJ databases">
        <title>Genome sequencing and assembly of the regulated plant pathogen Lachnellula willkommii and related sister species for the development of diagnostic species identification markers.</title>
        <authorList>
            <person name="Giroux E."/>
            <person name="Bilodeau G."/>
        </authorList>
    </citation>
    <scope>NUCLEOTIDE SEQUENCE [LARGE SCALE GENOMIC DNA]</scope>
    <source>
        <strain evidence="5 6">CBS 268.59</strain>
    </source>
</reference>
<evidence type="ECO:0000313" key="6">
    <source>
        <dbReference type="Proteomes" id="UP000469558"/>
    </source>
</evidence>
<comment type="pathway">
    <text evidence="1">Alkaloid biosynthesis; ergot alkaloid biosynthesis.</text>
</comment>
<gene>
    <name evidence="5" type="primary">easG_0</name>
    <name evidence="5" type="ORF">LSUE1_G000577</name>
</gene>
<dbReference type="Gene3D" id="3.90.25.10">
    <property type="entry name" value="UDP-galactose 4-epimerase, domain 1"/>
    <property type="match status" value="1"/>
</dbReference>
<keyword evidence="6" id="KW-1185">Reference proteome</keyword>
<comment type="caution">
    <text evidence="5">The sequence shown here is derived from an EMBL/GenBank/DDBJ whole genome shotgun (WGS) entry which is preliminary data.</text>
</comment>
<evidence type="ECO:0000256" key="1">
    <source>
        <dbReference type="ARBA" id="ARBA00005107"/>
    </source>
</evidence>
<dbReference type="GO" id="GO:0016491">
    <property type="term" value="F:oxidoreductase activity"/>
    <property type="evidence" value="ECO:0007669"/>
    <property type="project" value="UniProtKB-KW"/>
</dbReference>
<dbReference type="AlphaFoldDB" id="A0A8T9CLQ8"/>
<dbReference type="EMBL" id="QGMK01000057">
    <property type="protein sequence ID" value="TVY84764.1"/>
    <property type="molecule type" value="Genomic_DNA"/>
</dbReference>
<proteinExistence type="inferred from homology"/>
<evidence type="ECO:0000256" key="2">
    <source>
        <dbReference type="ARBA" id="ARBA00005372"/>
    </source>
</evidence>
<comment type="similarity">
    <text evidence="2">Belongs to the fgaFS/easG family.</text>
</comment>
<dbReference type="GO" id="GO:0009820">
    <property type="term" value="P:alkaloid metabolic process"/>
    <property type="evidence" value="ECO:0007669"/>
    <property type="project" value="UniProtKB-KW"/>
</dbReference>
<name>A0A8T9CLQ8_9HELO</name>
<keyword evidence="4" id="KW-0560">Oxidoreductase</keyword>
<dbReference type="SUPFAM" id="SSF51735">
    <property type="entry name" value="NAD(P)-binding Rossmann-fold domains"/>
    <property type="match status" value="1"/>
</dbReference>
<keyword evidence="3" id="KW-0017">Alkaloid metabolism</keyword>
<organism evidence="5 6">
    <name type="scientific">Lachnellula suecica</name>
    <dbReference type="NCBI Taxonomy" id="602035"/>
    <lineage>
        <taxon>Eukaryota</taxon>
        <taxon>Fungi</taxon>
        <taxon>Dikarya</taxon>
        <taxon>Ascomycota</taxon>
        <taxon>Pezizomycotina</taxon>
        <taxon>Leotiomycetes</taxon>
        <taxon>Helotiales</taxon>
        <taxon>Lachnaceae</taxon>
        <taxon>Lachnellula</taxon>
    </lineage>
</organism>
<evidence type="ECO:0000256" key="4">
    <source>
        <dbReference type="ARBA" id="ARBA00023002"/>
    </source>
</evidence>
<dbReference type="InterPro" id="IPR051604">
    <property type="entry name" value="Ergot_Alk_Oxidoreductase"/>
</dbReference>
<dbReference type="InterPro" id="IPR019901">
    <property type="entry name" value="Ergot_alkaloid_biosynthesis"/>
</dbReference>
<dbReference type="PANTHER" id="PTHR43162">
    <property type="match status" value="1"/>
</dbReference>
<accession>A0A8T9CLQ8</accession>
<evidence type="ECO:0000256" key="3">
    <source>
        <dbReference type="ARBA" id="ARBA00022589"/>
    </source>
</evidence>
<dbReference type="InterPro" id="IPR036291">
    <property type="entry name" value="NAD(P)-bd_dom_sf"/>
</dbReference>
<sequence length="287" mass="31819">MAIIITGGTGKTSSRIARISLDAKIPFLIASRKGQDGVPSGMPAVKFDWFDPTTFENPFQYKFANGENITAVYLVHPGQGDPKDFMNPFIDIAFKKYGVHKFVLLAGSTITNGGYFMGQVWKHLFELQVEHNILLATWFMENFTEWLHPTSIKQENKFYTACGDGKIPFVSADDIAASAFHCLTGTKPHQGYRILGPELLTMDEAAAKISKALGRTIRHVKLPDEESTKRFQEFGLAEDRAKFMTGLETGTAAGAEGNFGAGSVRELIGRPPMTFDEWAQKNKNAWN</sequence>
<protein>
    <submittedName>
        <fullName evidence="5">Agroclavine dehydrogenase</fullName>
    </submittedName>
</protein>
<dbReference type="Proteomes" id="UP000469558">
    <property type="component" value="Unassembled WGS sequence"/>
</dbReference>
<dbReference type="PANTHER" id="PTHR43162:SF1">
    <property type="entry name" value="PRESTALK A DIFFERENTIATION PROTEIN A"/>
    <property type="match status" value="1"/>
</dbReference>